<dbReference type="RefSeq" id="XP_021872411.1">
    <property type="nucleotide sequence ID" value="XM_022018053.1"/>
</dbReference>
<reference evidence="2 3" key="1">
    <citation type="submission" date="2017-03" db="EMBL/GenBank/DDBJ databases">
        <title>Widespread Adenine N6-methylation of Active Genes in Fungi.</title>
        <authorList>
            <consortium name="DOE Joint Genome Institute"/>
            <person name="Mondo S.J."/>
            <person name="Dannebaum R.O."/>
            <person name="Kuo R.C."/>
            <person name="Louie K.B."/>
            <person name="Bewick A.J."/>
            <person name="Labutti K."/>
            <person name="Haridas S."/>
            <person name="Kuo A."/>
            <person name="Salamov A."/>
            <person name="Ahrendt S.R."/>
            <person name="Lau R."/>
            <person name="Bowen B.P."/>
            <person name="Lipzen A."/>
            <person name="Sullivan W."/>
            <person name="Andreopoulos W.B."/>
            <person name="Clum A."/>
            <person name="Lindquist E."/>
            <person name="Daum C."/>
            <person name="Northen T.R."/>
            <person name="Ramamoorthy G."/>
            <person name="Schmitz R.J."/>
            <person name="Gryganskyi A."/>
            <person name="Culley D."/>
            <person name="Magnuson J."/>
            <person name="James T.Y."/>
            <person name="O'Malley M.A."/>
            <person name="Stajich J.E."/>
            <person name="Spatafora J.W."/>
            <person name="Visel A."/>
            <person name="Grigoriev I.V."/>
        </authorList>
    </citation>
    <scope>NUCLEOTIDE SEQUENCE [LARGE SCALE GENOMIC DNA]</scope>
    <source>
        <strain evidence="2 3">NRRL Y-17943</strain>
    </source>
</reference>
<protein>
    <submittedName>
        <fullName evidence="2">Uncharacterized protein</fullName>
    </submittedName>
</protein>
<dbReference type="EMBL" id="NBSH01000004">
    <property type="protein sequence ID" value="ORX38489.1"/>
    <property type="molecule type" value="Genomic_DNA"/>
</dbReference>
<comment type="caution">
    <text evidence="2">The sequence shown here is derived from an EMBL/GenBank/DDBJ whole genome shotgun (WGS) entry which is preliminary data.</text>
</comment>
<name>A0A1Y1UKG5_9TREE</name>
<feature type="compositionally biased region" description="Low complexity" evidence="1">
    <location>
        <begin position="116"/>
        <end position="130"/>
    </location>
</feature>
<dbReference type="InParanoid" id="A0A1Y1UKG5"/>
<dbReference type="AlphaFoldDB" id="A0A1Y1UKG5"/>
<evidence type="ECO:0000313" key="2">
    <source>
        <dbReference type="EMBL" id="ORX38489.1"/>
    </source>
</evidence>
<gene>
    <name evidence="2" type="ORF">BD324DRAFT_649856</name>
</gene>
<dbReference type="Proteomes" id="UP000193218">
    <property type="component" value="Unassembled WGS sequence"/>
</dbReference>
<feature type="compositionally biased region" description="Polar residues" evidence="1">
    <location>
        <begin position="13"/>
        <end position="25"/>
    </location>
</feature>
<sequence>MPLLPSIFRAARSVQTTSEGNSPTASLYEPRGSHTPQRSKTPEWDSSPAKVTDYVSATRPLPPTPETGPAKAQATAQGLVSPENSMKTPPRHPIRSSPHPSPTKVALDRLNRRAEPSPLNPSRSSPSSSPARHQQSPMKTPPSVRRRPAELKLRTSNLTPPPESPTPSKSKVAKVLWFIPEESTASTPTNAPAECVTSTGSSPFHSVPLPWSTVPACTLQSSFGDENFVQLVKYTLQNLSAENIRLLPPSILSNAASEDARLREELERLKSRYQGVIQHRDRAVADIERLAGEEDPRNLLKAVSGLRKLIQRSDRMSRQIFICNDQIRQIEIQGEEHIIGTLRYTLGRGGVPVSGWERPESEPVSETKADLDHIPSPTWLQTGKSECELSKSLSTSRRIHFEPLFEHLRSPTMSESRPASVSTVLSFQLGNLGFPLPPSRAPAEQTSPSTSADSREAQQTPDLTDLAADLLDPAPRRPKGLNKSASTNSIPTLLKQEDSSQEIIIYPPGHRRSESAPLLGAIDLPHTPWLSQPLAPSLPATRPPPLRRVDNNSGPTEPLRLKVSRPKPGEVSRAKSMMIPISGATPPKRSRRGRDTQLETPESILLSLATAEFWTQGFDSAVLERQD</sequence>
<evidence type="ECO:0000313" key="3">
    <source>
        <dbReference type="Proteomes" id="UP000193218"/>
    </source>
</evidence>
<dbReference type="STRING" id="4999.A0A1Y1UKG5"/>
<feature type="region of interest" description="Disordered" evidence="1">
    <location>
        <begin position="435"/>
        <end position="495"/>
    </location>
</feature>
<keyword evidence="3" id="KW-1185">Reference proteome</keyword>
<feature type="compositionally biased region" description="Low complexity" evidence="1">
    <location>
        <begin position="460"/>
        <end position="473"/>
    </location>
</feature>
<feature type="compositionally biased region" description="Basic and acidic residues" evidence="1">
    <location>
        <begin position="106"/>
        <end position="115"/>
    </location>
</feature>
<evidence type="ECO:0000256" key="1">
    <source>
        <dbReference type="SAM" id="MobiDB-lite"/>
    </source>
</evidence>
<dbReference type="GeneID" id="33559862"/>
<feature type="region of interest" description="Disordered" evidence="1">
    <location>
        <begin position="12"/>
        <end position="148"/>
    </location>
</feature>
<dbReference type="OrthoDB" id="2564639at2759"/>
<organism evidence="2 3">
    <name type="scientific">Kockovaella imperatae</name>
    <dbReference type="NCBI Taxonomy" id="4999"/>
    <lineage>
        <taxon>Eukaryota</taxon>
        <taxon>Fungi</taxon>
        <taxon>Dikarya</taxon>
        <taxon>Basidiomycota</taxon>
        <taxon>Agaricomycotina</taxon>
        <taxon>Tremellomycetes</taxon>
        <taxon>Tremellales</taxon>
        <taxon>Cuniculitremaceae</taxon>
        <taxon>Kockovaella</taxon>
    </lineage>
</organism>
<feature type="region of interest" description="Disordered" evidence="1">
    <location>
        <begin position="533"/>
        <end position="601"/>
    </location>
</feature>
<accession>A0A1Y1UKG5</accession>
<feature type="compositionally biased region" description="Polar residues" evidence="1">
    <location>
        <begin position="74"/>
        <end position="87"/>
    </location>
</feature>
<proteinExistence type="predicted"/>